<organism evidence="2 3">
    <name type="scientific">Roseovarius faecimaris</name>
    <dbReference type="NCBI Taxonomy" id="2494550"/>
    <lineage>
        <taxon>Bacteria</taxon>
        <taxon>Pseudomonadati</taxon>
        <taxon>Pseudomonadota</taxon>
        <taxon>Alphaproteobacteria</taxon>
        <taxon>Rhodobacterales</taxon>
        <taxon>Roseobacteraceae</taxon>
        <taxon>Roseovarius</taxon>
    </lineage>
</organism>
<evidence type="ECO:0000313" key="3">
    <source>
        <dbReference type="Proteomes" id="UP000428330"/>
    </source>
</evidence>
<feature type="region of interest" description="Disordered" evidence="1">
    <location>
        <begin position="1"/>
        <end position="20"/>
    </location>
</feature>
<evidence type="ECO:0008006" key="4">
    <source>
        <dbReference type="Google" id="ProtNLM"/>
    </source>
</evidence>
<accession>A0A6I6IW59</accession>
<name>A0A6I6IW59_9RHOB</name>
<dbReference type="EMBL" id="CP034348">
    <property type="protein sequence ID" value="QGY00315.1"/>
    <property type="molecule type" value="Genomic_DNA"/>
</dbReference>
<evidence type="ECO:0000256" key="1">
    <source>
        <dbReference type="SAM" id="MobiDB-lite"/>
    </source>
</evidence>
<dbReference type="OrthoDB" id="7862028at2"/>
<gene>
    <name evidence="2" type="ORF">EI983_05660</name>
</gene>
<sequence length="124" mass="13965">MSLPEEEVKDSARSGSAGVSLPSGLEAELQEMLWDRPGQGLVYRFRFVAPAFEQTDDVERTMTDLEHLCTHFALPKLANTGPLPNQIIISLADKPSEFGQYDENVVQVFEAFRVENDTCIWEVF</sequence>
<dbReference type="InterPro" id="IPR045467">
    <property type="entry name" value="DUF6497"/>
</dbReference>
<protein>
    <recommendedName>
        <fullName evidence="4">Acetolactate synthase</fullName>
    </recommendedName>
</protein>
<keyword evidence="3" id="KW-1185">Reference proteome</keyword>
<evidence type="ECO:0000313" key="2">
    <source>
        <dbReference type="EMBL" id="QGY00315.1"/>
    </source>
</evidence>
<proteinExistence type="predicted"/>
<dbReference type="KEGG" id="rom:EI983_05660"/>
<dbReference type="AlphaFoldDB" id="A0A6I6IW59"/>
<dbReference type="Pfam" id="PF20107">
    <property type="entry name" value="DUF6497"/>
    <property type="match status" value="1"/>
</dbReference>
<dbReference type="Proteomes" id="UP000428330">
    <property type="component" value="Chromosome"/>
</dbReference>
<reference evidence="3" key="1">
    <citation type="submission" date="2018-12" db="EMBL/GenBank/DDBJ databases">
        <title>Complete genome sequence of Roseovarius sp. MME-070.</title>
        <authorList>
            <person name="Nam Y.-D."/>
            <person name="Kang J."/>
            <person name="Chung W.-H."/>
            <person name="Park Y.S."/>
        </authorList>
    </citation>
    <scope>NUCLEOTIDE SEQUENCE [LARGE SCALE GENOMIC DNA]</scope>
    <source>
        <strain evidence="3">MME-070</strain>
    </source>
</reference>